<dbReference type="PANTHER" id="PTHR43806:SF11">
    <property type="entry name" value="CEREVISIN-RELATED"/>
    <property type="match status" value="1"/>
</dbReference>
<evidence type="ECO:0000256" key="5">
    <source>
        <dbReference type="PROSITE-ProRule" id="PRU01240"/>
    </source>
</evidence>
<dbReference type="OrthoDB" id="8612583at2"/>
<dbReference type="Gene3D" id="3.40.50.200">
    <property type="entry name" value="Peptidase S8/S53 domain"/>
    <property type="match status" value="1"/>
</dbReference>
<feature type="active site" description="Charge relay system" evidence="5">
    <location>
        <position position="236"/>
    </location>
</feature>
<protein>
    <submittedName>
        <fullName evidence="10">Serine protease, subtilisin family</fullName>
    </submittedName>
</protein>
<dbReference type="PROSITE" id="PS51892">
    <property type="entry name" value="SUBTILASE"/>
    <property type="match status" value="1"/>
</dbReference>
<keyword evidence="2 5" id="KW-0645">Protease</keyword>
<dbReference type="Proteomes" id="UP000198749">
    <property type="component" value="Unassembled WGS sequence"/>
</dbReference>
<dbReference type="InterPro" id="IPR022398">
    <property type="entry name" value="Peptidase_S8_His-AS"/>
</dbReference>
<dbReference type="Gene3D" id="2.60.40.3440">
    <property type="match status" value="1"/>
</dbReference>
<dbReference type="PRINTS" id="PR00723">
    <property type="entry name" value="SUBTILISIN"/>
</dbReference>
<dbReference type="PANTHER" id="PTHR43806">
    <property type="entry name" value="PEPTIDASE S8"/>
    <property type="match status" value="1"/>
</dbReference>
<evidence type="ECO:0000256" key="4">
    <source>
        <dbReference type="ARBA" id="ARBA00022825"/>
    </source>
</evidence>
<feature type="compositionally biased region" description="Basic and acidic residues" evidence="6">
    <location>
        <begin position="583"/>
        <end position="602"/>
    </location>
</feature>
<gene>
    <name evidence="10" type="ORF">SAMN03080615_01779</name>
</gene>
<dbReference type="STRING" id="355243.SAMN03080615_01779"/>
<accession>A0A1H9GN04</accession>
<feature type="active site" description="Charge relay system" evidence="5">
    <location>
        <position position="199"/>
    </location>
</feature>
<proteinExistence type="inferred from homology"/>
<keyword evidence="7" id="KW-0732">Signal</keyword>
<name>A0A1H9GN04_9GAMM</name>
<feature type="compositionally biased region" description="Basic residues" evidence="6">
    <location>
        <begin position="603"/>
        <end position="612"/>
    </location>
</feature>
<dbReference type="SUPFAM" id="SSF52743">
    <property type="entry name" value="Subtilisin-like"/>
    <property type="match status" value="1"/>
</dbReference>
<feature type="region of interest" description="Disordered" evidence="6">
    <location>
        <begin position="583"/>
        <end position="616"/>
    </location>
</feature>
<evidence type="ECO:0000259" key="8">
    <source>
        <dbReference type="Pfam" id="PF00082"/>
    </source>
</evidence>
<evidence type="ECO:0000313" key="10">
    <source>
        <dbReference type="EMBL" id="SEQ51374.1"/>
    </source>
</evidence>
<sequence>MKTNLKPLLKPAFFSATLLFSVLSHAAVISEELQLQLDATGSFDPVPIILQFNDQNSSQQTLRQIRKAIRQQLKTDTQLSKTERRQLRRLLRSEVIQSLRAQLINSRKQLDPLLDFSAQGQIKDLWLINSVALTLPAYMVEALSQLPQVASLRADLLTAAPGQAYTPPSTPEWNVSSINVPSLWSQGITGDNIVVAIIDSGVDGEHPDLTGRFRGGSSDWLDMHSSSTTPIDGFGHGTNVTGLILGGDSSGTALGMAPNAQWIAARVFDRTGYGSLSDLHAGLQWALDPDGDPSTDDAPDIVNNSWGLYGTLGTCNTEFQADIQALKDSDIAVTFAAGNSGPYSNSSLSPANLPGIMSVGALQQNPDGSLVVARSSSRGPSPCDANAVFPTVAAPGIDVQTTGMSYGSGQPYTEWVGGSSFAVAHVSGVMALLKSAVPTATVAQLERAINETATDIDISGPDDNTGYGLVDAQAAYVRLLELSKPTNTAPIGIADQYRVRESEKLFVTTKDGVLSNDYDADQDSLTAHLIRPPLKGTLKLNSDGSFYYKNRQDAHFDTFVYVTSDGQTYSEETTVTLKIISDDHKDHKKEKEKEKEKHDKYEKHKHKHKHNTAPKAVKDRIRAEKNHTVIINILDNDRDADGNIDPASVRIVRQPNKGGTVSVNIDGTVAYRPADNFKGREIFRYRVWDKMQKRSNPATVVIRVK</sequence>
<evidence type="ECO:0000313" key="11">
    <source>
        <dbReference type="Proteomes" id="UP000198749"/>
    </source>
</evidence>
<dbReference type="InterPro" id="IPR000209">
    <property type="entry name" value="Peptidase_S8/S53_dom"/>
</dbReference>
<dbReference type="PROSITE" id="PS00137">
    <property type="entry name" value="SUBTILASE_HIS"/>
    <property type="match status" value="1"/>
</dbReference>
<dbReference type="Pfam" id="PF17963">
    <property type="entry name" value="Big_9"/>
    <property type="match status" value="1"/>
</dbReference>
<evidence type="ECO:0000256" key="3">
    <source>
        <dbReference type="ARBA" id="ARBA00022801"/>
    </source>
</evidence>
<feature type="signal peptide" evidence="7">
    <location>
        <begin position="1"/>
        <end position="26"/>
    </location>
</feature>
<dbReference type="AlphaFoldDB" id="A0A1H9GN04"/>
<dbReference type="RefSeq" id="WP_091356777.1">
    <property type="nucleotide sequence ID" value="NZ_AP025284.1"/>
</dbReference>
<feature type="domain" description="Peptidase S8/S53" evidence="8">
    <location>
        <begin position="190"/>
        <end position="468"/>
    </location>
</feature>
<evidence type="ECO:0000256" key="1">
    <source>
        <dbReference type="ARBA" id="ARBA00011073"/>
    </source>
</evidence>
<dbReference type="InterPro" id="IPR023827">
    <property type="entry name" value="Peptidase_S8_Asp-AS"/>
</dbReference>
<evidence type="ECO:0000256" key="6">
    <source>
        <dbReference type="SAM" id="MobiDB-lite"/>
    </source>
</evidence>
<evidence type="ECO:0000256" key="2">
    <source>
        <dbReference type="ARBA" id="ARBA00022670"/>
    </source>
</evidence>
<dbReference type="EMBL" id="FOGB01000004">
    <property type="protein sequence ID" value="SEQ51374.1"/>
    <property type="molecule type" value="Genomic_DNA"/>
</dbReference>
<feature type="active site" description="Charge relay system" evidence="5">
    <location>
        <position position="420"/>
    </location>
</feature>
<feature type="chain" id="PRO_5011675031" evidence="7">
    <location>
        <begin position="27"/>
        <end position="705"/>
    </location>
</feature>
<reference evidence="11" key="1">
    <citation type="submission" date="2016-10" db="EMBL/GenBank/DDBJ databases">
        <authorList>
            <person name="Varghese N."/>
            <person name="Submissions S."/>
        </authorList>
    </citation>
    <scope>NUCLEOTIDE SEQUENCE [LARGE SCALE GENOMIC DNA]</scope>
    <source>
        <strain evidence="11">DSM 18887</strain>
    </source>
</reference>
<comment type="similarity">
    <text evidence="1 5">Belongs to the peptidase S8 family.</text>
</comment>
<dbReference type="Pfam" id="PF17803">
    <property type="entry name" value="Cadherin_4"/>
    <property type="match status" value="1"/>
</dbReference>
<dbReference type="GO" id="GO:0004252">
    <property type="term" value="F:serine-type endopeptidase activity"/>
    <property type="evidence" value="ECO:0007669"/>
    <property type="project" value="UniProtKB-UniRule"/>
</dbReference>
<dbReference type="InterPro" id="IPR015500">
    <property type="entry name" value="Peptidase_S8_subtilisin-rel"/>
</dbReference>
<feature type="domain" description="RapA2 cadherin-like" evidence="9">
    <location>
        <begin position="485"/>
        <end position="548"/>
    </location>
</feature>
<dbReference type="Pfam" id="PF00082">
    <property type="entry name" value="Peptidase_S8"/>
    <property type="match status" value="1"/>
</dbReference>
<organism evidence="10 11">
    <name type="scientific">Amphritea atlantica</name>
    <dbReference type="NCBI Taxonomy" id="355243"/>
    <lineage>
        <taxon>Bacteria</taxon>
        <taxon>Pseudomonadati</taxon>
        <taxon>Pseudomonadota</taxon>
        <taxon>Gammaproteobacteria</taxon>
        <taxon>Oceanospirillales</taxon>
        <taxon>Oceanospirillaceae</taxon>
        <taxon>Amphritea</taxon>
    </lineage>
</organism>
<dbReference type="GO" id="GO:0006508">
    <property type="term" value="P:proteolysis"/>
    <property type="evidence" value="ECO:0007669"/>
    <property type="project" value="UniProtKB-KW"/>
</dbReference>
<evidence type="ECO:0000256" key="7">
    <source>
        <dbReference type="SAM" id="SignalP"/>
    </source>
</evidence>
<keyword evidence="11" id="KW-1185">Reference proteome</keyword>
<dbReference type="InterPro" id="IPR050131">
    <property type="entry name" value="Peptidase_S8_subtilisin-like"/>
</dbReference>
<dbReference type="InterPro" id="IPR040853">
    <property type="entry name" value="RapA2_cadherin-like"/>
</dbReference>
<keyword evidence="3 5" id="KW-0378">Hydrolase</keyword>
<dbReference type="InterPro" id="IPR036852">
    <property type="entry name" value="Peptidase_S8/S53_dom_sf"/>
</dbReference>
<keyword evidence="4 5" id="KW-0720">Serine protease</keyword>
<dbReference type="PROSITE" id="PS00136">
    <property type="entry name" value="SUBTILASE_ASP"/>
    <property type="match status" value="1"/>
</dbReference>
<evidence type="ECO:0000259" key="9">
    <source>
        <dbReference type="Pfam" id="PF17803"/>
    </source>
</evidence>